<dbReference type="EMBL" id="JFHR01000019">
    <property type="protein sequence ID" value="KEQ53702.1"/>
    <property type="molecule type" value="Genomic_DNA"/>
</dbReference>
<gene>
    <name evidence="1" type="ORF">BV95_02102</name>
</gene>
<sequence length="64" mass="7267">MPKRKTPLTVEEQAEKFVKAVRDMEAAGELNPTEADEAFERALSGVAKLRREWLGEESDQENHP</sequence>
<accession>A0A081RES9</accession>
<protein>
    <submittedName>
        <fullName evidence="1">Uncharacterized protein</fullName>
    </submittedName>
</protein>
<dbReference type="Proteomes" id="UP000028411">
    <property type="component" value="Unassembled WGS sequence"/>
</dbReference>
<proteinExistence type="predicted"/>
<reference evidence="1 2" key="1">
    <citation type="submission" date="2014-02" db="EMBL/GenBank/DDBJ databases">
        <title>Whole genome sequence of Sphingobium chlorophenolicum NBRC 16172.</title>
        <authorList>
            <person name="Gan H.M."/>
            <person name="Gan H.Y."/>
            <person name="Chew T.H."/>
            <person name="Savka M.A."/>
        </authorList>
    </citation>
    <scope>NUCLEOTIDE SEQUENCE [LARGE SCALE GENOMIC DNA]</scope>
    <source>
        <strain evidence="1 2">NBRC 16172</strain>
    </source>
</reference>
<organism evidence="1 2">
    <name type="scientific">Sphingobium chlorophenolicum</name>
    <dbReference type="NCBI Taxonomy" id="46429"/>
    <lineage>
        <taxon>Bacteria</taxon>
        <taxon>Pseudomonadati</taxon>
        <taxon>Pseudomonadota</taxon>
        <taxon>Alphaproteobacteria</taxon>
        <taxon>Sphingomonadales</taxon>
        <taxon>Sphingomonadaceae</taxon>
        <taxon>Sphingobium</taxon>
    </lineage>
</organism>
<name>A0A081RES9_SPHCR</name>
<evidence type="ECO:0000313" key="2">
    <source>
        <dbReference type="Proteomes" id="UP000028411"/>
    </source>
</evidence>
<comment type="caution">
    <text evidence="1">The sequence shown here is derived from an EMBL/GenBank/DDBJ whole genome shotgun (WGS) entry which is preliminary data.</text>
</comment>
<evidence type="ECO:0000313" key="1">
    <source>
        <dbReference type="EMBL" id="KEQ53702.1"/>
    </source>
</evidence>
<dbReference type="AlphaFoldDB" id="A0A081RES9"/>